<dbReference type="SUPFAM" id="SSF46785">
    <property type="entry name" value="Winged helix' DNA-binding domain"/>
    <property type="match status" value="1"/>
</dbReference>
<dbReference type="GO" id="GO:0003700">
    <property type="term" value="F:DNA-binding transcription factor activity"/>
    <property type="evidence" value="ECO:0007669"/>
    <property type="project" value="InterPro"/>
</dbReference>
<dbReference type="InterPro" id="IPR036390">
    <property type="entry name" value="WH_DNA-bd_sf"/>
</dbReference>
<dbReference type="Proteomes" id="UP000007722">
    <property type="component" value="Chromosome"/>
</dbReference>
<dbReference type="OrthoDB" id="61586at2157"/>
<evidence type="ECO:0000313" key="3">
    <source>
        <dbReference type="Proteomes" id="UP000007722"/>
    </source>
</evidence>
<dbReference type="Gene3D" id="1.10.10.10">
    <property type="entry name" value="Winged helix-like DNA-binding domain superfamily/Winged helix DNA-binding domain"/>
    <property type="match status" value="1"/>
</dbReference>
<evidence type="ECO:0000259" key="1">
    <source>
        <dbReference type="Pfam" id="PF01022"/>
    </source>
</evidence>
<dbReference type="HOGENOM" id="CLU_153628_0_0_2"/>
<dbReference type="KEGG" id="mvo:Mvol_0859"/>
<feature type="domain" description="HTH arsR-type" evidence="1">
    <location>
        <begin position="8"/>
        <end position="54"/>
    </location>
</feature>
<protein>
    <submittedName>
        <fullName evidence="2">Transcriptional regulator, ArsR family</fullName>
    </submittedName>
</protein>
<name>D7DTQ8_METV3</name>
<dbReference type="CDD" id="cd00090">
    <property type="entry name" value="HTH_ARSR"/>
    <property type="match status" value="1"/>
</dbReference>
<dbReference type="InterPro" id="IPR036388">
    <property type="entry name" value="WH-like_DNA-bd_sf"/>
</dbReference>
<dbReference type="Pfam" id="PF01022">
    <property type="entry name" value="HTH_5"/>
    <property type="match status" value="1"/>
</dbReference>
<reference evidence="2 3" key="1">
    <citation type="submission" date="2010-05" db="EMBL/GenBank/DDBJ databases">
        <title>Complete sequence of Methanococcus voltae A3.</title>
        <authorList>
            <consortium name="US DOE Joint Genome Institute"/>
            <person name="Lucas S."/>
            <person name="Copeland A."/>
            <person name="Lapidus A."/>
            <person name="Cheng J.-F."/>
            <person name="Bruce D."/>
            <person name="Goodwin L."/>
            <person name="Pitluck S."/>
            <person name="Lowry S."/>
            <person name="Clum A."/>
            <person name="Land M."/>
            <person name="Hauser L."/>
            <person name="Kyrpides N."/>
            <person name="Mikhailova N."/>
            <person name="Whitman W.B."/>
            <person name="Woyke T."/>
        </authorList>
    </citation>
    <scope>NUCLEOTIDE SEQUENCE [LARGE SCALE GENOMIC DNA]</scope>
    <source>
        <strain evidence="3">ATCC BAA-1334 / A3</strain>
    </source>
</reference>
<dbReference type="InterPro" id="IPR001845">
    <property type="entry name" value="HTH_ArsR_DNA-bd_dom"/>
</dbReference>
<evidence type="ECO:0000313" key="2">
    <source>
        <dbReference type="EMBL" id="ADI36518.1"/>
    </source>
</evidence>
<proteinExistence type="predicted"/>
<dbReference type="EMBL" id="CP002057">
    <property type="protein sequence ID" value="ADI36518.1"/>
    <property type="molecule type" value="Genomic_DNA"/>
</dbReference>
<gene>
    <name evidence="2" type="ordered locus">Mvol_0859</name>
</gene>
<sequence>MIKLLARKNVRKILDILEREKELYFREISKNTGINTGNLSEDLNKLYYKGLVSKRSEDIEKNLPKVYYSITDLGKDALSIYQDVDLLENKCLECTYNEFPGNFDKVPNRTINSRK</sequence>
<dbReference type="InterPro" id="IPR011991">
    <property type="entry name" value="ArsR-like_HTH"/>
</dbReference>
<accession>D7DTQ8</accession>
<organism evidence="2 3">
    <name type="scientific">Methanococcus voltae (strain ATCC BAA-1334 / A3)</name>
    <dbReference type="NCBI Taxonomy" id="456320"/>
    <lineage>
        <taxon>Archaea</taxon>
        <taxon>Methanobacteriati</taxon>
        <taxon>Methanobacteriota</taxon>
        <taxon>Methanomada group</taxon>
        <taxon>Methanococci</taxon>
        <taxon>Methanococcales</taxon>
        <taxon>Methanococcaceae</taxon>
        <taxon>Methanococcus</taxon>
    </lineage>
</organism>
<dbReference type="InParanoid" id="D7DTQ8"/>
<keyword evidence="3" id="KW-1185">Reference proteome</keyword>
<dbReference type="AlphaFoldDB" id="D7DTQ8"/>
<dbReference type="eggNOG" id="arCOG01057">
    <property type="taxonomic scope" value="Archaea"/>
</dbReference>